<reference evidence="2 3" key="1">
    <citation type="submission" date="2019-09" db="EMBL/GenBank/DDBJ databases">
        <title>Salinarimonas rosea gen. nov., sp. nov., a new member of the a-2 subgroup of the Proteobacteria.</title>
        <authorList>
            <person name="Liu J."/>
        </authorList>
    </citation>
    <scope>NUCLEOTIDE SEQUENCE [LARGE SCALE GENOMIC DNA]</scope>
    <source>
        <strain evidence="2 3">BN140002</strain>
    </source>
</reference>
<accession>A0A5B2VVZ7</accession>
<feature type="transmembrane region" description="Helical" evidence="1">
    <location>
        <begin position="6"/>
        <end position="30"/>
    </location>
</feature>
<sequence length="165" mass="18499">MERADIPFHLMAIGFSISLVAALVFTVVAVGPRSWAEARRWWASLRPRTPEQAELVVQHIAALRRDPEMANMYFLSRFIVIAVSDSFGQLISGVLAMLPGLKFVPDRILSLPFALISLWLAAECLIAYRRITTFEAFRASMVERFSGRCSAEELDRLNGISVQQA</sequence>
<dbReference type="AlphaFoldDB" id="A0A5B2VVZ7"/>
<dbReference type="EMBL" id="VUOA01000006">
    <property type="protein sequence ID" value="KAA2242346.1"/>
    <property type="molecule type" value="Genomic_DNA"/>
</dbReference>
<keyword evidence="3" id="KW-1185">Reference proteome</keyword>
<name>A0A5B2VVZ7_9HYPH</name>
<feature type="transmembrane region" description="Helical" evidence="1">
    <location>
        <begin position="74"/>
        <end position="96"/>
    </location>
</feature>
<protein>
    <submittedName>
        <fullName evidence="2">Uncharacterized protein</fullName>
    </submittedName>
</protein>
<evidence type="ECO:0000313" key="2">
    <source>
        <dbReference type="EMBL" id="KAA2242346.1"/>
    </source>
</evidence>
<evidence type="ECO:0000313" key="3">
    <source>
        <dbReference type="Proteomes" id="UP000323142"/>
    </source>
</evidence>
<evidence type="ECO:0000256" key="1">
    <source>
        <dbReference type="SAM" id="Phobius"/>
    </source>
</evidence>
<organism evidence="2 3">
    <name type="scientific">Salinarimonas soli</name>
    <dbReference type="NCBI Taxonomy" id="1638099"/>
    <lineage>
        <taxon>Bacteria</taxon>
        <taxon>Pseudomonadati</taxon>
        <taxon>Pseudomonadota</taxon>
        <taxon>Alphaproteobacteria</taxon>
        <taxon>Hyphomicrobiales</taxon>
        <taxon>Salinarimonadaceae</taxon>
        <taxon>Salinarimonas</taxon>
    </lineage>
</organism>
<feature type="transmembrane region" description="Helical" evidence="1">
    <location>
        <begin position="108"/>
        <end position="128"/>
    </location>
</feature>
<dbReference type="RefSeq" id="WP_149815617.1">
    <property type="nucleotide sequence ID" value="NZ_VUOA01000006.1"/>
</dbReference>
<gene>
    <name evidence="2" type="ORF">F0L46_03425</name>
</gene>
<proteinExistence type="predicted"/>
<comment type="caution">
    <text evidence="2">The sequence shown here is derived from an EMBL/GenBank/DDBJ whole genome shotgun (WGS) entry which is preliminary data.</text>
</comment>
<keyword evidence="1" id="KW-0812">Transmembrane</keyword>
<keyword evidence="1" id="KW-0472">Membrane</keyword>
<keyword evidence="1" id="KW-1133">Transmembrane helix</keyword>
<dbReference type="Proteomes" id="UP000323142">
    <property type="component" value="Unassembled WGS sequence"/>
</dbReference>
<reference evidence="2 3" key="2">
    <citation type="submission" date="2019-09" db="EMBL/GenBank/DDBJ databases">
        <authorList>
            <person name="Jin C."/>
        </authorList>
    </citation>
    <scope>NUCLEOTIDE SEQUENCE [LARGE SCALE GENOMIC DNA]</scope>
    <source>
        <strain evidence="2 3">BN140002</strain>
    </source>
</reference>